<evidence type="ECO:0000313" key="2">
    <source>
        <dbReference type="Proteomes" id="UP000542742"/>
    </source>
</evidence>
<protein>
    <recommendedName>
        <fullName evidence="3">DUF4265 domain-containing protein</fullName>
    </recommendedName>
</protein>
<comment type="caution">
    <text evidence="1">The sequence shown here is derived from an EMBL/GenBank/DDBJ whole genome shotgun (WGS) entry which is preliminary data.</text>
</comment>
<evidence type="ECO:0000313" key="1">
    <source>
        <dbReference type="EMBL" id="MBB4696646.1"/>
    </source>
</evidence>
<name>A0A7W7CXV5_9ACTN</name>
<dbReference type="EMBL" id="JACHMF010000001">
    <property type="protein sequence ID" value="MBB4696646.1"/>
    <property type="molecule type" value="Genomic_DNA"/>
</dbReference>
<dbReference type="Proteomes" id="UP000542742">
    <property type="component" value="Unassembled WGS sequence"/>
</dbReference>
<gene>
    <name evidence="1" type="ORF">BKA14_006794</name>
</gene>
<reference evidence="1 2" key="1">
    <citation type="submission" date="2020-08" db="EMBL/GenBank/DDBJ databases">
        <title>Sequencing the genomes of 1000 actinobacteria strains.</title>
        <authorList>
            <person name="Klenk H.-P."/>
        </authorList>
    </citation>
    <scope>NUCLEOTIDE SEQUENCE [LARGE SCALE GENOMIC DNA]</scope>
    <source>
        <strain evidence="1 2">DSM 45518</strain>
    </source>
</reference>
<sequence length="182" mass="19317">MAQWAVKIPAERWETERLFHHDTVTVSGGAGPVGPDDEVLLVAGGDVVALAQAVRGDGDDLVLAYVRRAFDAPVPAGELGFDDGAGVAPVDPELFRRVAAAIGEGTVGGDKKTWFVSVALPIEAATPAEAVRQFWSHVLELGPVELPTYVWPSGDELAMQAFVLGAEANQDPEEEDEEEEDA</sequence>
<evidence type="ECO:0008006" key="3">
    <source>
        <dbReference type="Google" id="ProtNLM"/>
    </source>
</evidence>
<accession>A0A7W7CXV5</accession>
<proteinExistence type="predicted"/>
<keyword evidence="2" id="KW-1185">Reference proteome</keyword>
<dbReference type="AlphaFoldDB" id="A0A7W7CXV5"/>
<organism evidence="1 2">
    <name type="scientific">Paractinoplanes abujensis</name>
    <dbReference type="NCBI Taxonomy" id="882441"/>
    <lineage>
        <taxon>Bacteria</taxon>
        <taxon>Bacillati</taxon>
        <taxon>Actinomycetota</taxon>
        <taxon>Actinomycetes</taxon>
        <taxon>Micromonosporales</taxon>
        <taxon>Micromonosporaceae</taxon>
        <taxon>Paractinoplanes</taxon>
    </lineage>
</organism>
<dbReference type="RefSeq" id="WP_184954854.1">
    <property type="nucleotide sequence ID" value="NZ_BOMC01000022.1"/>
</dbReference>